<accession>A0A9P0HAT6</accession>
<proteinExistence type="predicted"/>
<organism evidence="2 3">
    <name type="scientific">Nezara viridula</name>
    <name type="common">Southern green stink bug</name>
    <name type="synonym">Cimex viridulus</name>
    <dbReference type="NCBI Taxonomy" id="85310"/>
    <lineage>
        <taxon>Eukaryota</taxon>
        <taxon>Metazoa</taxon>
        <taxon>Ecdysozoa</taxon>
        <taxon>Arthropoda</taxon>
        <taxon>Hexapoda</taxon>
        <taxon>Insecta</taxon>
        <taxon>Pterygota</taxon>
        <taxon>Neoptera</taxon>
        <taxon>Paraneoptera</taxon>
        <taxon>Hemiptera</taxon>
        <taxon>Heteroptera</taxon>
        <taxon>Panheteroptera</taxon>
        <taxon>Pentatomomorpha</taxon>
        <taxon>Pentatomoidea</taxon>
        <taxon>Pentatomidae</taxon>
        <taxon>Pentatominae</taxon>
        <taxon>Nezara</taxon>
    </lineage>
</organism>
<dbReference type="Proteomes" id="UP001152798">
    <property type="component" value="Chromosome 4"/>
</dbReference>
<reference evidence="2" key="1">
    <citation type="submission" date="2022-01" db="EMBL/GenBank/DDBJ databases">
        <authorList>
            <person name="King R."/>
        </authorList>
    </citation>
    <scope>NUCLEOTIDE SEQUENCE</scope>
</reference>
<evidence type="ECO:0000313" key="3">
    <source>
        <dbReference type="Proteomes" id="UP001152798"/>
    </source>
</evidence>
<dbReference type="EMBL" id="OV725080">
    <property type="protein sequence ID" value="CAH1398477.1"/>
    <property type="molecule type" value="Genomic_DNA"/>
</dbReference>
<name>A0A9P0HAT6_NEZVI</name>
<feature type="region of interest" description="Disordered" evidence="1">
    <location>
        <begin position="1"/>
        <end position="21"/>
    </location>
</feature>
<protein>
    <submittedName>
        <fullName evidence="2">Uncharacterized protein</fullName>
    </submittedName>
</protein>
<gene>
    <name evidence="2" type="ORF">NEZAVI_LOCUS8119</name>
</gene>
<evidence type="ECO:0000313" key="2">
    <source>
        <dbReference type="EMBL" id="CAH1398477.1"/>
    </source>
</evidence>
<dbReference type="AlphaFoldDB" id="A0A9P0HAT6"/>
<keyword evidence="3" id="KW-1185">Reference proteome</keyword>
<evidence type="ECO:0000256" key="1">
    <source>
        <dbReference type="SAM" id="MobiDB-lite"/>
    </source>
</evidence>
<sequence length="84" mass="9075">MPSGSGWRRSWSIHNDGNHNGTGVATISRTFAESEGLPLYFRLRHLLGLMNYNAHFGWSELVVCFGVVGLSTATVVHGTSVLSG</sequence>
<feature type="compositionally biased region" description="Polar residues" evidence="1">
    <location>
        <begin position="12"/>
        <end position="21"/>
    </location>
</feature>